<evidence type="ECO:0000313" key="3">
    <source>
        <dbReference type="Proteomes" id="UP000008710"/>
    </source>
</evidence>
<sequence length="228" mass="25954">MPHHRRARMNTPCTANRRAPRSPPHPRTRQFPIHRTTEHTEKRDHDRQHLSHRRDHPIRPPRRRMPLLRPHRPQGRRRLPAHHDRAVPMRPIQPSRERNTFVRQSDSELIAMHQQQRHTSPMGRNPPSPLPVTHTLSGGAIAVAAIAHAGDARTMLEGFDRFRDAAEVFDAFEAPGDHRSCPQAALLFDSLTDDLIEAAQATGTGDERLEHDMSAVIDAAISRPRPSL</sequence>
<dbReference type="HOGENOM" id="CLU_1214053_0_0_11"/>
<dbReference type="AlphaFoldDB" id="Q0RW94"/>
<name>Q0RW94_RHOJR</name>
<dbReference type="Proteomes" id="UP000008710">
    <property type="component" value="Plasmid pRHL2"/>
</dbReference>
<feature type="compositionally biased region" description="Basic residues" evidence="1">
    <location>
        <begin position="18"/>
        <end position="28"/>
    </location>
</feature>
<feature type="region of interest" description="Disordered" evidence="1">
    <location>
        <begin position="1"/>
        <end position="83"/>
    </location>
</feature>
<gene>
    <name evidence="2" type="ordered locus">RHA1_ro10249</name>
</gene>
<geneLocation type="plasmid" evidence="2 3">
    <name>pRHL2</name>
</geneLocation>
<dbReference type="EMBL" id="CP000433">
    <property type="protein sequence ID" value="ABH00442.1"/>
    <property type="molecule type" value="Genomic_DNA"/>
</dbReference>
<keyword evidence="2" id="KW-0614">Plasmid</keyword>
<proteinExistence type="predicted"/>
<organism evidence="2 3">
    <name type="scientific">Rhodococcus jostii (strain RHA1)</name>
    <dbReference type="NCBI Taxonomy" id="101510"/>
    <lineage>
        <taxon>Bacteria</taxon>
        <taxon>Bacillati</taxon>
        <taxon>Actinomycetota</taxon>
        <taxon>Actinomycetes</taxon>
        <taxon>Mycobacteriales</taxon>
        <taxon>Nocardiaceae</taxon>
        <taxon>Rhodococcus</taxon>
    </lineage>
</organism>
<dbReference type="KEGG" id="rha:RHA1_ro10249"/>
<feature type="compositionally biased region" description="Basic residues" evidence="1">
    <location>
        <begin position="50"/>
        <end position="80"/>
    </location>
</feature>
<evidence type="ECO:0000313" key="2">
    <source>
        <dbReference type="EMBL" id="ABH00442.1"/>
    </source>
</evidence>
<feature type="compositionally biased region" description="Basic and acidic residues" evidence="1">
    <location>
        <begin position="35"/>
        <end position="49"/>
    </location>
</feature>
<protein>
    <submittedName>
        <fullName evidence="2">Uncharacterized protein</fullName>
    </submittedName>
</protein>
<accession>Q0RW94</accession>
<reference evidence="3" key="1">
    <citation type="journal article" date="2006" name="Proc. Natl. Acad. Sci. U.S.A.">
        <title>The complete genome of Rhodococcus sp. RHA1 provides insights into a catabolic powerhouse.</title>
        <authorList>
            <person name="McLeod M.P."/>
            <person name="Warren R.L."/>
            <person name="Hsiao W.W.L."/>
            <person name="Araki N."/>
            <person name="Myhre M."/>
            <person name="Fernandes C."/>
            <person name="Miyazawa D."/>
            <person name="Wong W."/>
            <person name="Lillquist A.L."/>
            <person name="Wang D."/>
            <person name="Dosanjh M."/>
            <person name="Hara H."/>
            <person name="Petrescu A."/>
            <person name="Morin R.D."/>
            <person name="Yang G."/>
            <person name="Stott J.M."/>
            <person name="Schein J.E."/>
            <person name="Shin H."/>
            <person name="Smailus D."/>
            <person name="Siddiqui A.S."/>
            <person name="Marra M.A."/>
            <person name="Jones S.J.M."/>
            <person name="Holt R."/>
            <person name="Brinkman F.S.L."/>
            <person name="Miyauchi K."/>
            <person name="Fukuda M."/>
            <person name="Davies J.E."/>
            <person name="Mohn W.W."/>
            <person name="Eltis L.D."/>
        </authorList>
    </citation>
    <scope>NUCLEOTIDE SEQUENCE [LARGE SCALE GENOMIC DNA]</scope>
    <source>
        <strain evidence="3">RHA1</strain>
    </source>
</reference>
<evidence type="ECO:0000256" key="1">
    <source>
        <dbReference type="SAM" id="MobiDB-lite"/>
    </source>
</evidence>